<dbReference type="OrthoDB" id="8120565at2759"/>
<dbReference type="InterPro" id="IPR050360">
    <property type="entry name" value="MFS_Sugar_Transporters"/>
</dbReference>
<dbReference type="EMBL" id="PVWQ01000011">
    <property type="protein sequence ID" value="RDW68850.1"/>
    <property type="molecule type" value="Genomic_DNA"/>
</dbReference>
<comment type="similarity">
    <text evidence="2">Belongs to the major facilitator superfamily. Sugar transporter (TC 2.A.1.1) family.</text>
</comment>
<evidence type="ECO:0000256" key="1">
    <source>
        <dbReference type="ARBA" id="ARBA00004141"/>
    </source>
</evidence>
<dbReference type="Gene3D" id="1.20.1250.20">
    <property type="entry name" value="MFS general substrate transporter like domains"/>
    <property type="match status" value="1"/>
</dbReference>
<feature type="transmembrane region" description="Helical" evidence="6">
    <location>
        <begin position="126"/>
        <end position="147"/>
    </location>
</feature>
<accession>A0A3D8R4F2</accession>
<comment type="subcellular location">
    <subcellularLocation>
        <location evidence="1">Membrane</location>
        <topology evidence="1">Multi-pass membrane protein</topology>
    </subcellularLocation>
</comment>
<evidence type="ECO:0000313" key="9">
    <source>
        <dbReference type="Proteomes" id="UP000256690"/>
    </source>
</evidence>
<name>A0A3D8R4F2_9EURO</name>
<feature type="transmembrane region" description="Helical" evidence="6">
    <location>
        <begin position="52"/>
        <end position="75"/>
    </location>
</feature>
<evidence type="ECO:0000256" key="5">
    <source>
        <dbReference type="ARBA" id="ARBA00023136"/>
    </source>
</evidence>
<reference evidence="8 9" key="1">
    <citation type="journal article" date="2018" name="IMA Fungus">
        <title>IMA Genome-F 9: Draft genome sequence of Annulohypoxylon stygium, Aspergillus mulundensis, Berkeleyomyces basicola (syn. Thielaviopsis basicola), Ceratocystis smalleyi, two Cercospora beticola strains, Coleophoma cylindrospora, Fusarium fracticaudum, Phialophora cf. hyalina, and Morchella septimelata.</title>
        <authorList>
            <person name="Wingfield B.D."/>
            <person name="Bills G.F."/>
            <person name="Dong Y."/>
            <person name="Huang W."/>
            <person name="Nel W.J."/>
            <person name="Swalarsk-Parry B.S."/>
            <person name="Vaghefi N."/>
            <person name="Wilken P.M."/>
            <person name="An Z."/>
            <person name="de Beer Z.W."/>
            <person name="De Vos L."/>
            <person name="Chen L."/>
            <person name="Duong T.A."/>
            <person name="Gao Y."/>
            <person name="Hammerbacher A."/>
            <person name="Kikkert J.R."/>
            <person name="Li Y."/>
            <person name="Li H."/>
            <person name="Li K."/>
            <person name="Li Q."/>
            <person name="Liu X."/>
            <person name="Ma X."/>
            <person name="Naidoo K."/>
            <person name="Pethybridge S.J."/>
            <person name="Sun J."/>
            <person name="Steenkamp E.T."/>
            <person name="van der Nest M.A."/>
            <person name="van Wyk S."/>
            <person name="Wingfield M.J."/>
            <person name="Xiong C."/>
            <person name="Yue Q."/>
            <person name="Zhang X."/>
        </authorList>
    </citation>
    <scope>NUCLEOTIDE SEQUENCE [LARGE SCALE GENOMIC DNA]</scope>
    <source>
        <strain evidence="8 9">DSM 5745</strain>
    </source>
</reference>
<dbReference type="Pfam" id="PF00083">
    <property type="entry name" value="Sugar_tr"/>
    <property type="match status" value="1"/>
</dbReference>
<evidence type="ECO:0000259" key="7">
    <source>
        <dbReference type="PROSITE" id="PS50850"/>
    </source>
</evidence>
<dbReference type="InterPro" id="IPR036259">
    <property type="entry name" value="MFS_trans_sf"/>
</dbReference>
<keyword evidence="3 6" id="KW-0812">Transmembrane</keyword>
<dbReference type="PANTHER" id="PTHR48022:SF48">
    <property type="entry name" value="SUGAR TRANSPORTER, PUTATIVE (AFU_ORTHOLOGUE AFUA_3G06730)-RELATED"/>
    <property type="match status" value="1"/>
</dbReference>
<dbReference type="PROSITE" id="PS50850">
    <property type="entry name" value="MFS"/>
    <property type="match status" value="1"/>
</dbReference>
<feature type="domain" description="Major facilitator superfamily (MFS) profile" evidence="7">
    <location>
        <begin position="1"/>
        <end position="181"/>
    </location>
</feature>
<organism evidence="8 9">
    <name type="scientific">Aspergillus mulundensis</name>
    <dbReference type="NCBI Taxonomy" id="1810919"/>
    <lineage>
        <taxon>Eukaryota</taxon>
        <taxon>Fungi</taxon>
        <taxon>Dikarya</taxon>
        <taxon>Ascomycota</taxon>
        <taxon>Pezizomycotina</taxon>
        <taxon>Eurotiomycetes</taxon>
        <taxon>Eurotiomycetidae</taxon>
        <taxon>Eurotiales</taxon>
        <taxon>Aspergillaceae</taxon>
        <taxon>Aspergillus</taxon>
        <taxon>Aspergillus subgen. Nidulantes</taxon>
    </lineage>
</organism>
<feature type="transmembrane region" description="Helical" evidence="6">
    <location>
        <begin position="87"/>
        <end position="105"/>
    </location>
</feature>
<dbReference type="PROSITE" id="PS00216">
    <property type="entry name" value="SUGAR_TRANSPORT_1"/>
    <property type="match status" value="1"/>
</dbReference>
<dbReference type="RefSeq" id="XP_026600639.1">
    <property type="nucleotide sequence ID" value="XM_026750626.1"/>
</dbReference>
<comment type="caution">
    <text evidence="8">The sequence shown here is derived from an EMBL/GenBank/DDBJ whole genome shotgun (WGS) entry which is preliminary data.</text>
</comment>
<protein>
    <recommendedName>
        <fullName evidence="7">Major facilitator superfamily (MFS) profile domain-containing protein</fullName>
    </recommendedName>
</protein>
<dbReference type="STRING" id="1810919.A0A3D8R4F2"/>
<dbReference type="Proteomes" id="UP000256690">
    <property type="component" value="Unassembled WGS sequence"/>
</dbReference>
<dbReference type="GO" id="GO:0016020">
    <property type="term" value="C:membrane"/>
    <property type="evidence" value="ECO:0007669"/>
    <property type="project" value="UniProtKB-SubCell"/>
</dbReference>
<evidence type="ECO:0000313" key="8">
    <source>
        <dbReference type="EMBL" id="RDW68850.1"/>
    </source>
</evidence>
<sequence>MAAIIYYAPTIFAQLGLDGNTSSLLATGVYGIVNCLSTLLALFFIDKVGRRVLLMAGATGTCISLVIVGAIVGAYGASLVDHKAAGWAWIAFIYIYIVNFNYSFGDPHWIHGWVLPSEIFNLSIRSKAISITTSATWMCNFIIGLVTPDMLETISWGTYIFFAAFYLLALGFTFFFIPETRGKTLEDMDLIFGDTAAYEEKTRIKRIEAELHGIPIDDGNEAMKPVEGHAEVVDAV</sequence>
<dbReference type="AlphaFoldDB" id="A0A3D8R4F2"/>
<evidence type="ECO:0000256" key="2">
    <source>
        <dbReference type="ARBA" id="ARBA00010992"/>
    </source>
</evidence>
<dbReference type="InterPro" id="IPR005828">
    <property type="entry name" value="MFS_sugar_transport-like"/>
</dbReference>
<dbReference type="GO" id="GO:0005351">
    <property type="term" value="F:carbohydrate:proton symporter activity"/>
    <property type="evidence" value="ECO:0007669"/>
    <property type="project" value="TreeGrafter"/>
</dbReference>
<evidence type="ECO:0000256" key="3">
    <source>
        <dbReference type="ARBA" id="ARBA00022692"/>
    </source>
</evidence>
<feature type="transmembrane region" description="Helical" evidence="6">
    <location>
        <begin position="24"/>
        <end position="45"/>
    </location>
</feature>
<keyword evidence="9" id="KW-1185">Reference proteome</keyword>
<dbReference type="PANTHER" id="PTHR48022">
    <property type="entry name" value="PLASTIDIC GLUCOSE TRANSPORTER 4"/>
    <property type="match status" value="1"/>
</dbReference>
<proteinExistence type="inferred from homology"/>
<keyword evidence="5 6" id="KW-0472">Membrane</keyword>
<feature type="transmembrane region" description="Helical" evidence="6">
    <location>
        <begin position="159"/>
        <end position="178"/>
    </location>
</feature>
<dbReference type="InterPro" id="IPR005829">
    <property type="entry name" value="Sugar_transporter_CS"/>
</dbReference>
<dbReference type="InterPro" id="IPR020846">
    <property type="entry name" value="MFS_dom"/>
</dbReference>
<evidence type="ECO:0000256" key="6">
    <source>
        <dbReference type="SAM" id="Phobius"/>
    </source>
</evidence>
<gene>
    <name evidence="8" type="ORF">DSM5745_08610</name>
</gene>
<evidence type="ECO:0000256" key="4">
    <source>
        <dbReference type="ARBA" id="ARBA00022989"/>
    </source>
</evidence>
<keyword evidence="4 6" id="KW-1133">Transmembrane helix</keyword>
<dbReference type="GeneID" id="38118980"/>
<dbReference type="SUPFAM" id="SSF103473">
    <property type="entry name" value="MFS general substrate transporter"/>
    <property type="match status" value="1"/>
</dbReference>